<sequence length="105" mass="11948">MTKEHFALCEEFLLASKFNPPVTYALHAELPKDDWSYCYEFTWFGPDYDNITRYNGTCADYLDETRADGIPCAAPIMMVLLQTWIGCGSITEAAFYVKEVKPKSA</sequence>
<keyword evidence="2" id="KW-1185">Reference proteome</keyword>
<evidence type="ECO:0000313" key="2">
    <source>
        <dbReference type="Proteomes" id="UP001162164"/>
    </source>
</evidence>
<comment type="caution">
    <text evidence="1">The sequence shown here is derived from an EMBL/GenBank/DDBJ whole genome shotgun (WGS) entry which is preliminary data.</text>
</comment>
<reference evidence="1" key="1">
    <citation type="journal article" date="2023" name="Insect Mol. Biol.">
        <title>Genome sequencing provides insights into the evolution of gene families encoding plant cell wall-degrading enzymes in longhorned beetles.</title>
        <authorList>
            <person name="Shin N.R."/>
            <person name="Okamura Y."/>
            <person name="Kirsch R."/>
            <person name="Pauchet Y."/>
        </authorList>
    </citation>
    <scope>NUCLEOTIDE SEQUENCE</scope>
    <source>
        <strain evidence="1">MMC_N1</strain>
    </source>
</reference>
<accession>A0ABQ9IX63</accession>
<organism evidence="1 2">
    <name type="scientific">Molorchus minor</name>
    <dbReference type="NCBI Taxonomy" id="1323400"/>
    <lineage>
        <taxon>Eukaryota</taxon>
        <taxon>Metazoa</taxon>
        <taxon>Ecdysozoa</taxon>
        <taxon>Arthropoda</taxon>
        <taxon>Hexapoda</taxon>
        <taxon>Insecta</taxon>
        <taxon>Pterygota</taxon>
        <taxon>Neoptera</taxon>
        <taxon>Endopterygota</taxon>
        <taxon>Coleoptera</taxon>
        <taxon>Polyphaga</taxon>
        <taxon>Cucujiformia</taxon>
        <taxon>Chrysomeloidea</taxon>
        <taxon>Cerambycidae</taxon>
        <taxon>Lamiinae</taxon>
        <taxon>Monochamini</taxon>
        <taxon>Molorchus</taxon>
    </lineage>
</organism>
<proteinExistence type="predicted"/>
<protein>
    <submittedName>
        <fullName evidence="1">Uncharacterized protein</fullName>
    </submittedName>
</protein>
<evidence type="ECO:0000313" key="1">
    <source>
        <dbReference type="EMBL" id="KAJ8967220.1"/>
    </source>
</evidence>
<name>A0ABQ9IX63_9CUCU</name>
<gene>
    <name evidence="1" type="ORF">NQ317_009088</name>
</gene>
<dbReference type="Proteomes" id="UP001162164">
    <property type="component" value="Unassembled WGS sequence"/>
</dbReference>
<dbReference type="EMBL" id="JAPWTJ010002224">
    <property type="protein sequence ID" value="KAJ8967220.1"/>
    <property type="molecule type" value="Genomic_DNA"/>
</dbReference>